<evidence type="ECO:0000256" key="1">
    <source>
        <dbReference type="SAM" id="MobiDB-lite"/>
    </source>
</evidence>
<proteinExistence type="evidence at transcript level"/>
<evidence type="ECO:0000313" key="2">
    <source>
        <dbReference type="EMBL" id="ACR38782.1"/>
    </source>
</evidence>
<protein>
    <submittedName>
        <fullName evidence="2">MIP10815p</fullName>
    </submittedName>
</protein>
<organism evidence="2">
    <name type="scientific">Drosophila melanogaster</name>
    <name type="common">Fruit fly</name>
    <dbReference type="NCBI Taxonomy" id="7227"/>
    <lineage>
        <taxon>Eukaryota</taxon>
        <taxon>Metazoa</taxon>
        <taxon>Ecdysozoa</taxon>
        <taxon>Arthropoda</taxon>
        <taxon>Hexapoda</taxon>
        <taxon>Insecta</taxon>
        <taxon>Pterygota</taxon>
        <taxon>Neoptera</taxon>
        <taxon>Endopterygota</taxon>
        <taxon>Diptera</taxon>
        <taxon>Brachycera</taxon>
        <taxon>Muscomorpha</taxon>
        <taxon>Ephydroidea</taxon>
        <taxon>Drosophilidae</taxon>
        <taxon>Drosophila</taxon>
        <taxon>Sophophora</taxon>
    </lineage>
</organism>
<accession>C4JC82</accession>
<dbReference type="AlphaFoldDB" id="C4JC82"/>
<feature type="region of interest" description="Disordered" evidence="1">
    <location>
        <begin position="1"/>
        <end position="20"/>
    </location>
</feature>
<dbReference type="EMBL" id="BT088429">
    <property type="protein sequence ID" value="ACR38782.1"/>
    <property type="molecule type" value="mRNA"/>
</dbReference>
<feature type="compositionally biased region" description="Basic and acidic residues" evidence="1">
    <location>
        <begin position="1"/>
        <end position="12"/>
    </location>
</feature>
<reference evidence="2" key="1">
    <citation type="submission" date="2009-05" db="EMBL/GenBank/DDBJ databases">
        <authorList>
            <person name="Carlson J."/>
            <person name="Booth B."/>
            <person name="Frise E."/>
            <person name="Sandler J."/>
            <person name="Wan K."/>
            <person name="Yu C."/>
            <person name="Celniker S."/>
        </authorList>
    </citation>
    <scope>NUCLEOTIDE SEQUENCE</scope>
</reference>
<sequence length="90" mass="9852">MHPILRRKDTDSRSSSFGRPHSLGAVALAFRDTLSGDTLVSFGYTGNSDTSPCWAPPICPQTKCHCDGSLMIYCNKYEISINSKLIAVSR</sequence>
<name>C4JC82_DROME</name>
<gene>
    <name evidence="2" type="primary">CG17211-RA</name>
</gene>